<comment type="similarity">
    <text evidence="5">Belongs to the cysteine-rich repeat secretory protein family.</text>
</comment>
<dbReference type="Pfam" id="PF01657">
    <property type="entry name" value="Stress-antifung"/>
    <property type="match status" value="1"/>
</dbReference>
<evidence type="ECO:0000259" key="6">
    <source>
        <dbReference type="PROSITE" id="PS51473"/>
    </source>
</evidence>
<keyword evidence="2" id="KW-0964">Secreted</keyword>
<dbReference type="InterPro" id="IPR050581">
    <property type="entry name" value="CRR_secretory_protein"/>
</dbReference>
<sequence length="155" mass="17434">MCPNYKAAIYWREYCNVKYSNVDFFGYIDTDNMFNMVNTTNVSNTTTMKSLTSVALGLLSNLSKNAIADNNHMFATGNSSEVPQESDFIRGMVQCSGDLSKHSCSGCLDYAMKQLPNNISEDGDVQLYSLGARTVTGSCNVRYEFYDFNNTFERY</sequence>
<keyword evidence="3" id="KW-0732">Signal</keyword>
<organism evidence="7 8">
    <name type="scientific">Castilleja foliolosa</name>
    <dbReference type="NCBI Taxonomy" id="1961234"/>
    <lineage>
        <taxon>Eukaryota</taxon>
        <taxon>Viridiplantae</taxon>
        <taxon>Streptophyta</taxon>
        <taxon>Embryophyta</taxon>
        <taxon>Tracheophyta</taxon>
        <taxon>Spermatophyta</taxon>
        <taxon>Magnoliopsida</taxon>
        <taxon>eudicotyledons</taxon>
        <taxon>Gunneridae</taxon>
        <taxon>Pentapetalae</taxon>
        <taxon>asterids</taxon>
        <taxon>lamiids</taxon>
        <taxon>Lamiales</taxon>
        <taxon>Orobanchaceae</taxon>
        <taxon>Pedicularideae</taxon>
        <taxon>Castillejinae</taxon>
        <taxon>Castilleja</taxon>
    </lineage>
</organism>
<evidence type="ECO:0000256" key="4">
    <source>
        <dbReference type="ARBA" id="ARBA00022737"/>
    </source>
</evidence>
<evidence type="ECO:0000313" key="8">
    <source>
        <dbReference type="Proteomes" id="UP001632038"/>
    </source>
</evidence>
<dbReference type="PROSITE" id="PS51473">
    <property type="entry name" value="GNK2"/>
    <property type="match status" value="1"/>
</dbReference>
<dbReference type="InterPro" id="IPR002902">
    <property type="entry name" value="GNK2"/>
</dbReference>
<reference evidence="8" key="1">
    <citation type="journal article" date="2024" name="IScience">
        <title>Strigolactones Initiate the Formation of Haustorium-like Structures in Castilleja.</title>
        <authorList>
            <person name="Buerger M."/>
            <person name="Peterson D."/>
            <person name="Chory J."/>
        </authorList>
    </citation>
    <scope>NUCLEOTIDE SEQUENCE [LARGE SCALE GENOMIC DNA]</scope>
</reference>
<name>A0ABD3BD95_9LAMI</name>
<keyword evidence="8" id="KW-1185">Reference proteome</keyword>
<protein>
    <recommendedName>
        <fullName evidence="6">Gnk2-homologous domain-containing protein</fullName>
    </recommendedName>
</protein>
<evidence type="ECO:0000256" key="5">
    <source>
        <dbReference type="ARBA" id="ARBA00038515"/>
    </source>
</evidence>
<gene>
    <name evidence="7" type="ORF">CASFOL_040923</name>
</gene>
<comment type="subcellular location">
    <subcellularLocation>
        <location evidence="1">Secreted</location>
    </subcellularLocation>
</comment>
<evidence type="ECO:0000313" key="7">
    <source>
        <dbReference type="EMBL" id="KAL3615262.1"/>
    </source>
</evidence>
<dbReference type="PANTHER" id="PTHR32411">
    <property type="entry name" value="CYSTEINE-RICH REPEAT SECRETORY PROTEIN 38-RELATED"/>
    <property type="match status" value="1"/>
</dbReference>
<dbReference type="PANTHER" id="PTHR32411:SF43">
    <property type="entry name" value="CYSTEINE-RICH REPEAT SECRETORY PROTEIN 38"/>
    <property type="match status" value="1"/>
</dbReference>
<dbReference type="Gene3D" id="3.30.430.20">
    <property type="entry name" value="Gnk2 domain, C-X8-C-X2-C motif"/>
    <property type="match status" value="1"/>
</dbReference>
<dbReference type="CDD" id="cd23509">
    <property type="entry name" value="Gnk2-like"/>
    <property type="match status" value="1"/>
</dbReference>
<proteinExistence type="inferred from homology"/>
<dbReference type="AlphaFoldDB" id="A0ABD3BD95"/>
<evidence type="ECO:0000256" key="3">
    <source>
        <dbReference type="ARBA" id="ARBA00022729"/>
    </source>
</evidence>
<dbReference type="InterPro" id="IPR038408">
    <property type="entry name" value="GNK2_sf"/>
</dbReference>
<evidence type="ECO:0000256" key="1">
    <source>
        <dbReference type="ARBA" id="ARBA00004613"/>
    </source>
</evidence>
<dbReference type="GO" id="GO:0005576">
    <property type="term" value="C:extracellular region"/>
    <property type="evidence" value="ECO:0007669"/>
    <property type="project" value="UniProtKB-SubCell"/>
</dbReference>
<keyword evidence="4" id="KW-0677">Repeat</keyword>
<accession>A0ABD3BD95</accession>
<dbReference type="EMBL" id="JAVIJP010000100">
    <property type="protein sequence ID" value="KAL3615262.1"/>
    <property type="molecule type" value="Genomic_DNA"/>
</dbReference>
<comment type="caution">
    <text evidence="7">The sequence shown here is derived from an EMBL/GenBank/DDBJ whole genome shotgun (WGS) entry which is preliminary data.</text>
</comment>
<feature type="domain" description="Gnk2-homologous" evidence="6">
    <location>
        <begin position="30"/>
        <end position="148"/>
    </location>
</feature>
<evidence type="ECO:0000256" key="2">
    <source>
        <dbReference type="ARBA" id="ARBA00022525"/>
    </source>
</evidence>
<dbReference type="Proteomes" id="UP001632038">
    <property type="component" value="Unassembled WGS sequence"/>
</dbReference>